<dbReference type="AlphaFoldDB" id="A0A066YNU8"/>
<reference evidence="2 3" key="1">
    <citation type="submission" date="2014-05" db="EMBL/GenBank/DDBJ databases">
        <title>Draft Genome Sequence of Kitasatospora cheerisanensis KCTC 2395.</title>
        <authorList>
            <person name="Nam D.H."/>
        </authorList>
    </citation>
    <scope>NUCLEOTIDE SEQUENCE [LARGE SCALE GENOMIC DNA]</scope>
    <source>
        <strain evidence="2 3">KCTC 2395</strain>
    </source>
</reference>
<comment type="caution">
    <text evidence="2">The sequence shown here is derived from an EMBL/GenBank/DDBJ whole genome shotgun (WGS) entry which is preliminary data.</text>
</comment>
<sequence length="147" mass="14920">MPDLRDPLQRAVPRGRQHQAHRAAVGRVGGAGDQAGLLQGVDHGGRRAGRDPQPLGELAQPHRLGALAAGRVGERAQRPALGGGDAVRLQPLHGPPADPLHRPGEGVGEFRGGVGGAGGGHAQRLAVGPVAAGGRSRKYVELGSAIE</sequence>
<dbReference type="HOGENOM" id="CLU_1765598_0_0_11"/>
<dbReference type="Proteomes" id="UP000027178">
    <property type="component" value="Unassembled WGS sequence"/>
</dbReference>
<accession>A0A066YNU8</accession>
<evidence type="ECO:0000256" key="1">
    <source>
        <dbReference type="SAM" id="MobiDB-lite"/>
    </source>
</evidence>
<keyword evidence="3" id="KW-1185">Reference proteome</keyword>
<gene>
    <name evidence="2" type="ORF">KCH_52820</name>
</gene>
<feature type="region of interest" description="Disordered" evidence="1">
    <location>
        <begin position="1"/>
        <end position="123"/>
    </location>
</feature>
<protein>
    <submittedName>
        <fullName evidence="2">Uncharacterized protein</fullName>
    </submittedName>
</protein>
<name>A0A066YNU8_9ACTN</name>
<organism evidence="2 3">
    <name type="scientific">Kitasatospora cheerisanensis KCTC 2395</name>
    <dbReference type="NCBI Taxonomy" id="1348663"/>
    <lineage>
        <taxon>Bacteria</taxon>
        <taxon>Bacillati</taxon>
        <taxon>Actinomycetota</taxon>
        <taxon>Actinomycetes</taxon>
        <taxon>Kitasatosporales</taxon>
        <taxon>Streptomycetaceae</taxon>
        <taxon>Kitasatospora</taxon>
    </lineage>
</organism>
<feature type="compositionally biased region" description="Gly residues" evidence="1">
    <location>
        <begin position="105"/>
        <end position="121"/>
    </location>
</feature>
<evidence type="ECO:0000313" key="2">
    <source>
        <dbReference type="EMBL" id="KDN82922.1"/>
    </source>
</evidence>
<proteinExistence type="predicted"/>
<evidence type="ECO:0000313" key="3">
    <source>
        <dbReference type="Proteomes" id="UP000027178"/>
    </source>
</evidence>
<dbReference type="EMBL" id="JNBY01000098">
    <property type="protein sequence ID" value="KDN82922.1"/>
    <property type="molecule type" value="Genomic_DNA"/>
</dbReference>